<keyword evidence="3" id="KW-1185">Reference proteome</keyword>
<keyword evidence="1" id="KW-0472">Membrane</keyword>
<keyword evidence="1" id="KW-0812">Transmembrane</keyword>
<protein>
    <submittedName>
        <fullName evidence="2">DUF4386 domain-containing protein</fullName>
    </submittedName>
</protein>
<dbReference type="Pfam" id="PF14329">
    <property type="entry name" value="DUF4386"/>
    <property type="match status" value="1"/>
</dbReference>
<proteinExistence type="predicted"/>
<dbReference type="EMBL" id="SDKM01000012">
    <property type="protein sequence ID" value="RYP86263.1"/>
    <property type="molecule type" value="Genomic_DNA"/>
</dbReference>
<reference evidence="2 3" key="1">
    <citation type="submission" date="2019-01" db="EMBL/GenBank/DDBJ databases">
        <title>Nocardioides guangzhouensis sp. nov., an actinobacterium isolated from soil.</title>
        <authorList>
            <person name="Fu Y."/>
            <person name="Cai Y."/>
            <person name="Lin Z."/>
            <person name="Chen P."/>
        </authorList>
    </citation>
    <scope>NUCLEOTIDE SEQUENCE [LARGE SCALE GENOMIC DNA]</scope>
    <source>
        <strain evidence="2 3">130</strain>
    </source>
</reference>
<dbReference type="InterPro" id="IPR025495">
    <property type="entry name" value="DUF4386"/>
</dbReference>
<feature type="transmembrane region" description="Helical" evidence="1">
    <location>
        <begin position="98"/>
        <end position="120"/>
    </location>
</feature>
<gene>
    <name evidence="2" type="ORF">EKO23_09935</name>
</gene>
<evidence type="ECO:0000313" key="3">
    <source>
        <dbReference type="Proteomes" id="UP000295198"/>
    </source>
</evidence>
<feature type="transmembrane region" description="Helical" evidence="1">
    <location>
        <begin position="177"/>
        <end position="197"/>
    </location>
</feature>
<feature type="transmembrane region" description="Helical" evidence="1">
    <location>
        <begin position="209"/>
        <end position="226"/>
    </location>
</feature>
<dbReference type="AlphaFoldDB" id="A0A4Q4ZDZ1"/>
<organism evidence="2 3">
    <name type="scientific">Nocardioides guangzhouensis</name>
    <dbReference type="NCBI Taxonomy" id="2497878"/>
    <lineage>
        <taxon>Bacteria</taxon>
        <taxon>Bacillati</taxon>
        <taxon>Actinomycetota</taxon>
        <taxon>Actinomycetes</taxon>
        <taxon>Propionibacteriales</taxon>
        <taxon>Nocardioidaceae</taxon>
        <taxon>Nocardioides</taxon>
    </lineage>
</organism>
<comment type="caution">
    <text evidence="2">The sequence shown here is derived from an EMBL/GenBank/DDBJ whole genome shotgun (WGS) entry which is preliminary data.</text>
</comment>
<feature type="transmembrane region" description="Helical" evidence="1">
    <location>
        <begin position="149"/>
        <end position="168"/>
    </location>
</feature>
<sequence>MATIATGSPTTRSDGERHHRWSVARITGLAYLGLAACGLTGQLIRNELDAPDAAGTRANLVAHEGLARLGIAADLGSVLTQALVAVGFFVLFRHVHAVAAACVTAFGLVNAAMILVATVFSTTALDTALGGGAGSLDRTMLLSDLQHTAWLTGGLFFGLWLIPMGWLAVRSGSMPRVLGWTLVAGGVGYVLSTYAQALLPDTSWPADLLLVPATVAELWMIGYLLLKGIADAGDPVDEAR</sequence>
<keyword evidence="1" id="KW-1133">Transmembrane helix</keyword>
<dbReference type="OrthoDB" id="1160166at2"/>
<name>A0A4Q4ZDZ1_9ACTN</name>
<feature type="transmembrane region" description="Helical" evidence="1">
    <location>
        <begin position="26"/>
        <end position="45"/>
    </location>
</feature>
<dbReference type="Proteomes" id="UP000295198">
    <property type="component" value="Unassembled WGS sequence"/>
</dbReference>
<evidence type="ECO:0000313" key="2">
    <source>
        <dbReference type="EMBL" id="RYP86263.1"/>
    </source>
</evidence>
<accession>A0A4Q4ZDZ1</accession>
<feature type="transmembrane region" description="Helical" evidence="1">
    <location>
        <begin position="65"/>
        <end position="91"/>
    </location>
</feature>
<dbReference type="RefSeq" id="WP_134716746.1">
    <property type="nucleotide sequence ID" value="NZ_SDKM01000012.1"/>
</dbReference>
<evidence type="ECO:0000256" key="1">
    <source>
        <dbReference type="SAM" id="Phobius"/>
    </source>
</evidence>